<keyword evidence="1" id="KW-0472">Membrane</keyword>
<proteinExistence type="predicted"/>
<comment type="caution">
    <text evidence="2">The sequence shown here is derived from an EMBL/GenBank/DDBJ whole genome shotgun (WGS) entry which is preliminary data.</text>
</comment>
<sequence>MVTLIRVISHRLSMLAVWMLCQIAAVIASLWMLLAIVTGSRRAWTLLAVAHDQLANAAFGGHEDETLSSRAGKAAREGKRWACVFCRLLDRLDPNHCEKAIEPDEGKPLRS</sequence>
<reference evidence="2 3" key="1">
    <citation type="submission" date="2019-07" db="EMBL/GenBank/DDBJ databases">
        <title>Tepidimonas thermarum AA-1 draft genome.</title>
        <authorList>
            <person name="Da Costa M.S."/>
            <person name="Froufe H.J.C."/>
            <person name="Egas C."/>
            <person name="Albuquerque L."/>
        </authorList>
    </citation>
    <scope>NUCLEOTIDE SEQUENCE [LARGE SCALE GENOMIC DNA]</scope>
    <source>
        <strain evidence="2 3">AA-1</strain>
    </source>
</reference>
<accession>A0A554X0S1</accession>
<dbReference type="AlphaFoldDB" id="A0A554X0S1"/>
<keyword evidence="1" id="KW-0812">Transmembrane</keyword>
<evidence type="ECO:0000256" key="1">
    <source>
        <dbReference type="SAM" id="Phobius"/>
    </source>
</evidence>
<gene>
    <name evidence="2" type="ORF">Tther_01500</name>
</gene>
<dbReference type="Proteomes" id="UP000318542">
    <property type="component" value="Unassembled WGS sequence"/>
</dbReference>
<keyword evidence="1" id="KW-1133">Transmembrane helix</keyword>
<organism evidence="2 3">
    <name type="scientific">Tepidimonas thermarum</name>
    <dbReference type="NCBI Taxonomy" id="335431"/>
    <lineage>
        <taxon>Bacteria</taxon>
        <taxon>Pseudomonadati</taxon>
        <taxon>Pseudomonadota</taxon>
        <taxon>Betaproteobacteria</taxon>
        <taxon>Burkholderiales</taxon>
        <taxon>Tepidimonas</taxon>
    </lineage>
</organism>
<feature type="transmembrane region" description="Helical" evidence="1">
    <location>
        <begin position="12"/>
        <end position="37"/>
    </location>
</feature>
<evidence type="ECO:0000313" key="3">
    <source>
        <dbReference type="Proteomes" id="UP000318542"/>
    </source>
</evidence>
<name>A0A554X0S1_9BURK</name>
<dbReference type="EMBL" id="VJOL01000025">
    <property type="protein sequence ID" value="TSE29451.1"/>
    <property type="molecule type" value="Genomic_DNA"/>
</dbReference>
<keyword evidence="3" id="KW-1185">Reference proteome</keyword>
<protein>
    <submittedName>
        <fullName evidence="2">Uncharacterized protein</fullName>
    </submittedName>
</protein>
<evidence type="ECO:0000313" key="2">
    <source>
        <dbReference type="EMBL" id="TSE29451.1"/>
    </source>
</evidence>
<dbReference type="RefSeq" id="WP_246098952.1">
    <property type="nucleotide sequence ID" value="NZ_VJOL01000025.1"/>
</dbReference>